<feature type="transmembrane region" description="Helical" evidence="2">
    <location>
        <begin position="350"/>
        <end position="366"/>
    </location>
</feature>
<dbReference type="RefSeq" id="WP_173075149.1">
    <property type="nucleotide sequence ID" value="NZ_BLPG01000001.1"/>
</dbReference>
<feature type="transmembrane region" description="Helical" evidence="2">
    <location>
        <begin position="32"/>
        <end position="54"/>
    </location>
</feature>
<keyword evidence="4" id="KW-1185">Reference proteome</keyword>
<evidence type="ECO:0008006" key="5">
    <source>
        <dbReference type="Google" id="ProtNLM"/>
    </source>
</evidence>
<comment type="caution">
    <text evidence="3">The sequence shown here is derived from an EMBL/GenBank/DDBJ whole genome shotgun (WGS) entry which is preliminary data.</text>
</comment>
<dbReference type="AlphaFoldDB" id="A0A6V8L1J4"/>
<feature type="compositionally biased region" description="Pro residues" evidence="1">
    <location>
        <begin position="954"/>
        <end position="970"/>
    </location>
</feature>
<gene>
    <name evidence="3" type="ORF">Prum_016190</name>
</gene>
<proteinExistence type="predicted"/>
<dbReference type="PANTHER" id="PTHR38454">
    <property type="entry name" value="INTEGRAL MEMBRANE PROTEIN-RELATED"/>
    <property type="match status" value="1"/>
</dbReference>
<feature type="region of interest" description="Disordered" evidence="1">
    <location>
        <begin position="946"/>
        <end position="996"/>
    </location>
</feature>
<feature type="transmembrane region" description="Helical" evidence="2">
    <location>
        <begin position="273"/>
        <end position="296"/>
    </location>
</feature>
<feature type="transmembrane region" description="Helical" evidence="2">
    <location>
        <begin position="494"/>
        <end position="513"/>
    </location>
</feature>
<feature type="transmembrane region" description="Helical" evidence="2">
    <location>
        <begin position="525"/>
        <end position="545"/>
    </location>
</feature>
<feature type="transmembrane region" description="Helical" evidence="2">
    <location>
        <begin position="449"/>
        <end position="468"/>
    </location>
</feature>
<keyword evidence="2" id="KW-1133">Transmembrane helix</keyword>
<feature type="transmembrane region" description="Helical" evidence="2">
    <location>
        <begin position="378"/>
        <end position="400"/>
    </location>
</feature>
<feature type="transmembrane region" description="Helical" evidence="2">
    <location>
        <begin position="223"/>
        <end position="253"/>
    </location>
</feature>
<reference evidence="3 4" key="2">
    <citation type="submission" date="2020-03" db="EMBL/GenBank/DDBJ databases">
        <authorList>
            <person name="Ichikawa N."/>
            <person name="Kimura A."/>
            <person name="Kitahashi Y."/>
            <person name="Uohara A."/>
        </authorList>
    </citation>
    <scope>NUCLEOTIDE SEQUENCE [LARGE SCALE GENOMIC DNA]</scope>
    <source>
        <strain evidence="3 4">NBRC 108638</strain>
    </source>
</reference>
<accession>A0A6V8L1J4</accession>
<evidence type="ECO:0000256" key="1">
    <source>
        <dbReference type="SAM" id="MobiDB-lite"/>
    </source>
</evidence>
<feature type="transmembrane region" description="Helical" evidence="2">
    <location>
        <begin position="148"/>
        <end position="166"/>
    </location>
</feature>
<reference evidence="3 4" key="1">
    <citation type="submission" date="2020-03" db="EMBL/GenBank/DDBJ databases">
        <title>Whole genome shotgun sequence of Phytohabitans rumicis NBRC 108638.</title>
        <authorList>
            <person name="Komaki H."/>
            <person name="Tamura T."/>
        </authorList>
    </citation>
    <scope>NUCLEOTIDE SEQUENCE [LARGE SCALE GENOMIC DNA]</scope>
    <source>
        <strain evidence="3 4">NBRC 108638</strain>
    </source>
</reference>
<name>A0A6V8L1J4_9ACTN</name>
<dbReference type="EMBL" id="BLPG01000001">
    <property type="protein sequence ID" value="GFJ87977.1"/>
    <property type="molecule type" value="Genomic_DNA"/>
</dbReference>
<evidence type="ECO:0000313" key="4">
    <source>
        <dbReference type="Proteomes" id="UP000482960"/>
    </source>
</evidence>
<feature type="transmembrane region" description="Helical" evidence="2">
    <location>
        <begin position="173"/>
        <end position="192"/>
    </location>
</feature>
<keyword evidence="2" id="KW-0472">Membrane</keyword>
<protein>
    <recommendedName>
        <fullName evidence="5">YfhO family protein</fullName>
    </recommendedName>
</protein>
<feature type="transmembrane region" description="Helical" evidence="2">
    <location>
        <begin position="420"/>
        <end position="437"/>
    </location>
</feature>
<dbReference type="PANTHER" id="PTHR38454:SF1">
    <property type="entry name" value="INTEGRAL MEMBRANE PROTEIN"/>
    <property type="match status" value="1"/>
</dbReference>
<keyword evidence="2" id="KW-0812">Transmembrane</keyword>
<evidence type="ECO:0000313" key="3">
    <source>
        <dbReference type="EMBL" id="GFJ87977.1"/>
    </source>
</evidence>
<dbReference type="InterPro" id="IPR018580">
    <property type="entry name" value="Uncharacterised_YfhO"/>
</dbReference>
<evidence type="ECO:0000256" key="2">
    <source>
        <dbReference type="SAM" id="Phobius"/>
    </source>
</evidence>
<sequence length="996" mass="105892">MTTTVEQPALPAESEPPGGQREPTLKRRLPDVVTAAVVLAVAAFAFIGIGSPLWGGSSMVESGLLANISPYRDEQLLGVRQQTVGLGDTVDAAIPNEALFGEGVRDGDYPLWNPYIMGGVPLASTPNYGLASPVALPFWFLPAWLAPAYVKLLEIVVAVGGCYLFLRRIRLGRAASLLGGLVFTTSAFVILWTNWPQTRVAVFIPVLFWAIERLVAHVRPREVALVALVVAAMLFGGFPAVTGYALLTGAFYLTVRALAEHPGRWKPVAGRMLAGGAGVVAGAGLVAVQLLPWAAYMSTVLVRGRAQTPDQHVPPEMLLTTIAPYAFGTANPASPPLWFHIRILIEEMSYVGAAALVLAIAAVALARAGRRLLPRATWAFMVAATLAWGVVVFLGGPPLALLQKLPFLFSDNSVERARSVLGFLVAVLAAAGFELLVRHRRETTSRARIGYGAAVWALVGVAGVVVYLQGRRWAQKPYGTREGPQYLGQLNQEVAVGLAFVALSLVCAAWLWFGNPGADKRWRIARIGAATLIPALIAVQALMWVRPYYPRTKPDNFYPVSGVDAYLASHLGHSRFFGMSRTVFGGVQAIHGLRSLGGHAFVEKQFAELVETLPGQQLPLPPKPASILAPDAPTRGVPDSPVLDRVSVSHYLTPPERAPFGTPHVDAGDGTTLSLQPDQTVTVPVPVSGPIRGVGVTPVGTVEQTLRTRISVVLRDPSGREVASAERLDRGIEAGTPFYVPLAAEDVPAGTALTAEITVREGSLAVAGRGSAPAVSAVASADDGVKLVYDDSTVTIWQRTHALQRVRWAARAVVEPDPQKRLELLSSGRLADDEVVLNAAGAPAEGAPATVTWLNDGMDEVSVSVQAQGAGYVVIADAIQPTWTVTVDGERAALVPADHGLAAVAVPAGNHVIRFAYTLPYHNAGAWISGATVLLLLTAIGAERLRRRPTTTSPSPPPAPLLPPFRPLSPRPRRPLSPSIKGKRSWIDLRSATVRP</sequence>
<organism evidence="3 4">
    <name type="scientific">Phytohabitans rumicis</name>
    <dbReference type="NCBI Taxonomy" id="1076125"/>
    <lineage>
        <taxon>Bacteria</taxon>
        <taxon>Bacillati</taxon>
        <taxon>Actinomycetota</taxon>
        <taxon>Actinomycetes</taxon>
        <taxon>Micromonosporales</taxon>
        <taxon>Micromonosporaceae</taxon>
    </lineage>
</organism>
<dbReference type="Proteomes" id="UP000482960">
    <property type="component" value="Unassembled WGS sequence"/>
</dbReference>
<feature type="region of interest" description="Disordered" evidence="1">
    <location>
        <begin position="1"/>
        <end position="25"/>
    </location>
</feature>